<evidence type="ECO:0000256" key="3">
    <source>
        <dbReference type="ARBA" id="ARBA00022833"/>
    </source>
</evidence>
<feature type="compositionally biased region" description="Basic and acidic residues" evidence="5">
    <location>
        <begin position="80"/>
        <end position="96"/>
    </location>
</feature>
<dbReference type="EMBL" id="HBER01032162">
    <property type="protein sequence ID" value="CAD8540884.1"/>
    <property type="molecule type" value="Transcribed_RNA"/>
</dbReference>
<evidence type="ECO:0000256" key="4">
    <source>
        <dbReference type="PROSITE-ProRule" id="PRU00175"/>
    </source>
</evidence>
<dbReference type="PROSITE" id="PS50089">
    <property type="entry name" value="ZF_RING_2"/>
    <property type="match status" value="1"/>
</dbReference>
<dbReference type="InterPro" id="IPR013083">
    <property type="entry name" value="Znf_RING/FYVE/PHD"/>
</dbReference>
<dbReference type="PANTHER" id="PTHR12109">
    <property type="entry name" value="RING FINGER PROTEIN 141-RELATED"/>
    <property type="match status" value="1"/>
</dbReference>
<sequence length="153" mass="17101">MSTTTPPKFGHDMHSCCPLCLESPADTVAVPCAHQFCAHCLAQWAQRQPTCPLCRTILTVPVSRSSQQTSSDALQPIRGTLRERAEREEAARERSRASRAALRQRLDRYQSEFITPSGRPFESLPLATMEDIRKLGQKNRFALAGICQAREGF</sequence>
<name>A0A7S0J4D9_9EUKA</name>
<dbReference type="Pfam" id="PF00097">
    <property type="entry name" value="zf-C3HC4"/>
    <property type="match status" value="1"/>
</dbReference>
<proteinExistence type="predicted"/>
<gene>
    <name evidence="7" type="ORF">CLEP1334_LOCUS16170</name>
</gene>
<dbReference type="InterPro" id="IPR047126">
    <property type="entry name" value="RNF141-like"/>
</dbReference>
<keyword evidence="2 4" id="KW-0863">Zinc-finger</keyword>
<keyword evidence="3" id="KW-0862">Zinc</keyword>
<keyword evidence="1" id="KW-0479">Metal-binding</keyword>
<dbReference type="InterPro" id="IPR001841">
    <property type="entry name" value="Znf_RING"/>
</dbReference>
<feature type="region of interest" description="Disordered" evidence="5">
    <location>
        <begin position="65"/>
        <end position="99"/>
    </location>
</feature>
<evidence type="ECO:0000313" key="7">
    <source>
        <dbReference type="EMBL" id="CAD8540884.1"/>
    </source>
</evidence>
<evidence type="ECO:0000256" key="5">
    <source>
        <dbReference type="SAM" id="MobiDB-lite"/>
    </source>
</evidence>
<organism evidence="7">
    <name type="scientific">Calcidiscus leptoporus</name>
    <dbReference type="NCBI Taxonomy" id="127549"/>
    <lineage>
        <taxon>Eukaryota</taxon>
        <taxon>Haptista</taxon>
        <taxon>Haptophyta</taxon>
        <taxon>Prymnesiophyceae</taxon>
        <taxon>Coccolithales</taxon>
        <taxon>Calcidiscaceae</taxon>
        <taxon>Calcidiscus</taxon>
    </lineage>
</organism>
<evidence type="ECO:0000256" key="1">
    <source>
        <dbReference type="ARBA" id="ARBA00022723"/>
    </source>
</evidence>
<reference evidence="7" key="1">
    <citation type="submission" date="2021-01" db="EMBL/GenBank/DDBJ databases">
        <authorList>
            <person name="Corre E."/>
            <person name="Pelletier E."/>
            <person name="Niang G."/>
            <person name="Scheremetjew M."/>
            <person name="Finn R."/>
            <person name="Kale V."/>
            <person name="Holt S."/>
            <person name="Cochrane G."/>
            <person name="Meng A."/>
            <person name="Brown T."/>
            <person name="Cohen L."/>
        </authorList>
    </citation>
    <scope>NUCLEOTIDE SEQUENCE</scope>
    <source>
        <strain evidence="7">RCC1130</strain>
    </source>
</reference>
<accession>A0A7S0J4D9</accession>
<dbReference type="GO" id="GO:0008270">
    <property type="term" value="F:zinc ion binding"/>
    <property type="evidence" value="ECO:0007669"/>
    <property type="project" value="UniProtKB-KW"/>
</dbReference>
<dbReference type="Gene3D" id="3.30.40.10">
    <property type="entry name" value="Zinc/RING finger domain, C3HC4 (zinc finger)"/>
    <property type="match status" value="1"/>
</dbReference>
<dbReference type="SUPFAM" id="SSF57850">
    <property type="entry name" value="RING/U-box"/>
    <property type="match status" value="1"/>
</dbReference>
<dbReference type="PROSITE" id="PS00518">
    <property type="entry name" value="ZF_RING_1"/>
    <property type="match status" value="1"/>
</dbReference>
<dbReference type="InterPro" id="IPR017907">
    <property type="entry name" value="Znf_RING_CS"/>
</dbReference>
<evidence type="ECO:0000256" key="2">
    <source>
        <dbReference type="ARBA" id="ARBA00022771"/>
    </source>
</evidence>
<feature type="domain" description="RING-type" evidence="6">
    <location>
        <begin position="17"/>
        <end position="55"/>
    </location>
</feature>
<protein>
    <recommendedName>
        <fullName evidence="6">RING-type domain-containing protein</fullName>
    </recommendedName>
</protein>
<dbReference type="InterPro" id="IPR018957">
    <property type="entry name" value="Znf_C3HC4_RING-type"/>
</dbReference>
<dbReference type="SMART" id="SM00184">
    <property type="entry name" value="RING"/>
    <property type="match status" value="1"/>
</dbReference>
<evidence type="ECO:0000259" key="6">
    <source>
        <dbReference type="PROSITE" id="PS50089"/>
    </source>
</evidence>
<dbReference type="AlphaFoldDB" id="A0A7S0J4D9"/>